<organism evidence="2 3">
    <name type="scientific">Pasteurella oralis</name>
    <dbReference type="NCBI Taxonomy" id="1071947"/>
    <lineage>
        <taxon>Bacteria</taxon>
        <taxon>Pseudomonadati</taxon>
        <taxon>Pseudomonadota</taxon>
        <taxon>Gammaproteobacteria</taxon>
        <taxon>Pasteurellales</taxon>
        <taxon>Pasteurellaceae</taxon>
        <taxon>Pasteurella</taxon>
    </lineage>
</organism>
<reference evidence="3" key="1">
    <citation type="journal article" date="2019" name="Int. J. Syst. Evol. Microbiol.">
        <title>The Global Catalogue of Microorganisms (GCM) 10K type strain sequencing project: providing services to taxonomists for standard genome sequencing and annotation.</title>
        <authorList>
            <consortium name="The Broad Institute Genomics Platform"/>
            <consortium name="The Broad Institute Genome Sequencing Center for Infectious Disease"/>
            <person name="Wu L."/>
            <person name="Ma J."/>
        </authorList>
    </citation>
    <scope>NUCLEOTIDE SEQUENCE [LARGE SCALE GENOMIC DNA]</scope>
    <source>
        <strain evidence="3">CCM 7950</strain>
    </source>
</reference>
<dbReference type="RefSeq" id="WP_379094998.1">
    <property type="nucleotide sequence ID" value="NZ_JBHUFP010000001.1"/>
</dbReference>
<dbReference type="Proteomes" id="UP001597420">
    <property type="component" value="Unassembled WGS sequence"/>
</dbReference>
<feature type="signal peptide" evidence="1">
    <location>
        <begin position="1"/>
        <end position="26"/>
    </location>
</feature>
<dbReference type="EMBL" id="JBHUFP010000001">
    <property type="protein sequence ID" value="MFD1804882.1"/>
    <property type="molecule type" value="Genomic_DNA"/>
</dbReference>
<name>A0ABW4NUY8_9PAST</name>
<sequence>MKITTWLKTTLLIGALLNSTNLSANAPVYVESPSIENVSRASSYVSYMYRIEALRNQWVGNDAMFFIRLSSIDTFGDTRSALIASLSDNSYSIERIATNCNTKETTLKSKAVYDANAKLIESNQQNVYLGRPIPDSYITEAVLVMCDALAIIPANPSLHDDKMKESVPFMNIINDHVRRQGVKPHAIIVDHIDDYLRTRLNAKKSSK</sequence>
<comment type="caution">
    <text evidence="2">The sequence shown here is derived from an EMBL/GenBank/DDBJ whole genome shotgun (WGS) entry which is preliminary data.</text>
</comment>
<keyword evidence="3" id="KW-1185">Reference proteome</keyword>
<feature type="chain" id="PRO_5046243847" evidence="1">
    <location>
        <begin position="27"/>
        <end position="207"/>
    </location>
</feature>
<keyword evidence="1" id="KW-0732">Signal</keyword>
<evidence type="ECO:0000313" key="2">
    <source>
        <dbReference type="EMBL" id="MFD1804882.1"/>
    </source>
</evidence>
<gene>
    <name evidence="2" type="ORF">ACFSAV_00570</name>
</gene>
<protein>
    <submittedName>
        <fullName evidence="2">Uncharacterized protein</fullName>
    </submittedName>
</protein>
<accession>A0ABW4NUY8</accession>
<proteinExistence type="predicted"/>
<evidence type="ECO:0000256" key="1">
    <source>
        <dbReference type="SAM" id="SignalP"/>
    </source>
</evidence>
<evidence type="ECO:0000313" key="3">
    <source>
        <dbReference type="Proteomes" id="UP001597420"/>
    </source>
</evidence>